<evidence type="ECO:0000256" key="4">
    <source>
        <dbReference type="ARBA" id="ARBA00022679"/>
    </source>
</evidence>
<evidence type="ECO:0000313" key="8">
    <source>
        <dbReference type="Proteomes" id="UP000636891"/>
    </source>
</evidence>
<organism evidence="7 8">
    <name type="scientific">Alistipes hominis</name>
    <dbReference type="NCBI Taxonomy" id="2763015"/>
    <lineage>
        <taxon>Bacteria</taxon>
        <taxon>Pseudomonadati</taxon>
        <taxon>Bacteroidota</taxon>
        <taxon>Bacteroidia</taxon>
        <taxon>Bacteroidales</taxon>
        <taxon>Rikenellaceae</taxon>
        <taxon>Alistipes</taxon>
    </lineage>
</organism>
<dbReference type="InterPro" id="IPR036551">
    <property type="entry name" value="Flavin_trans-like"/>
</dbReference>
<comment type="catalytic activity">
    <reaction evidence="5">
        <text>dimethylallyl phosphate + FMNH2 = prenylated FMNH2 + phosphate</text>
        <dbReference type="Rhea" id="RHEA:37743"/>
        <dbReference type="ChEBI" id="CHEBI:43474"/>
        <dbReference type="ChEBI" id="CHEBI:57618"/>
        <dbReference type="ChEBI" id="CHEBI:87467"/>
        <dbReference type="ChEBI" id="CHEBI:88052"/>
        <dbReference type="EC" id="2.5.1.129"/>
    </reaction>
</comment>
<evidence type="ECO:0000256" key="2">
    <source>
        <dbReference type="ARBA" id="ARBA00022630"/>
    </source>
</evidence>
<dbReference type="EC" id="2.5.1.129" evidence="5"/>
<feature type="binding site" evidence="5">
    <location>
        <position position="155"/>
    </location>
    <ligand>
        <name>dimethylallyl phosphate</name>
        <dbReference type="ChEBI" id="CHEBI:88052"/>
    </ligand>
</feature>
<keyword evidence="1 5" id="KW-0637">Prenyltransferase</keyword>
<keyword evidence="2 5" id="KW-0285">Flavoprotein</keyword>
<evidence type="ECO:0000256" key="5">
    <source>
        <dbReference type="HAMAP-Rule" id="MF_01984"/>
    </source>
</evidence>
<feature type="domain" description="Flavoprotein" evidence="6">
    <location>
        <begin position="6"/>
        <end position="174"/>
    </location>
</feature>
<dbReference type="RefSeq" id="WP_118655716.1">
    <property type="nucleotide sequence ID" value="NZ_JACOOK010000002.1"/>
</dbReference>
<comment type="caution">
    <text evidence="7">The sequence shown here is derived from an EMBL/GenBank/DDBJ whole genome shotgun (WGS) entry which is preliminary data.</text>
</comment>
<comment type="similarity">
    <text evidence="5">Belongs to the UbiX/PAD1 family.</text>
</comment>
<keyword evidence="8" id="KW-1185">Reference proteome</keyword>
<dbReference type="Pfam" id="PF02441">
    <property type="entry name" value="Flavoprotein"/>
    <property type="match status" value="1"/>
</dbReference>
<reference evidence="7 8" key="1">
    <citation type="submission" date="2020-08" db="EMBL/GenBank/DDBJ databases">
        <title>Genome public.</title>
        <authorList>
            <person name="Liu C."/>
            <person name="Sun Q."/>
        </authorList>
    </citation>
    <scope>NUCLEOTIDE SEQUENCE [LARGE SCALE GENOMIC DNA]</scope>
    <source>
        <strain evidence="7 8">New-7</strain>
    </source>
</reference>
<feature type="binding site" evidence="5">
    <location>
        <position position="125"/>
    </location>
    <ligand>
        <name>FMN</name>
        <dbReference type="ChEBI" id="CHEBI:58210"/>
    </ligand>
</feature>
<dbReference type="InterPro" id="IPR003382">
    <property type="entry name" value="Flavoprotein"/>
</dbReference>
<dbReference type="EMBL" id="JACOOK010000002">
    <property type="protein sequence ID" value="MBC5616336.1"/>
    <property type="molecule type" value="Genomic_DNA"/>
</dbReference>
<evidence type="ECO:0000256" key="1">
    <source>
        <dbReference type="ARBA" id="ARBA00022602"/>
    </source>
</evidence>
<dbReference type="Proteomes" id="UP000636891">
    <property type="component" value="Unassembled WGS sequence"/>
</dbReference>
<evidence type="ECO:0000313" key="7">
    <source>
        <dbReference type="EMBL" id="MBC5616336.1"/>
    </source>
</evidence>
<dbReference type="InterPro" id="IPR004507">
    <property type="entry name" value="UbiX-like"/>
</dbReference>
<feature type="binding site" evidence="5">
    <location>
        <position position="171"/>
    </location>
    <ligand>
        <name>dimethylallyl phosphate</name>
        <dbReference type="ChEBI" id="CHEBI:88052"/>
    </ligand>
</feature>
<dbReference type="NCBIfam" id="TIGR00421">
    <property type="entry name" value="ubiX_pad"/>
    <property type="match status" value="1"/>
</dbReference>
<dbReference type="SUPFAM" id="SSF52507">
    <property type="entry name" value="Homo-oligomeric flavin-containing Cys decarboxylases, HFCD"/>
    <property type="match status" value="1"/>
</dbReference>
<evidence type="ECO:0000256" key="3">
    <source>
        <dbReference type="ARBA" id="ARBA00022643"/>
    </source>
</evidence>
<comment type="caution">
    <text evidence="5">Lacks conserved residue(s) required for the propagation of feature annotation.</text>
</comment>
<gene>
    <name evidence="5" type="primary">ubiX</name>
    <name evidence="7" type="ORF">H8S08_04780</name>
</gene>
<accession>A0ABR7CL12</accession>
<keyword evidence="3 5" id="KW-0288">FMN</keyword>
<protein>
    <recommendedName>
        <fullName evidence="5">Flavin prenyltransferase UbiX</fullName>
        <ecNumber evidence="5">2.5.1.129</ecNumber>
    </recommendedName>
</protein>
<feature type="binding site" evidence="5">
    <location>
        <position position="41"/>
    </location>
    <ligand>
        <name>FMN</name>
        <dbReference type="ChEBI" id="CHEBI:58210"/>
    </ligand>
</feature>
<name>A0ABR7CL12_9BACT</name>
<proteinExistence type="inferred from homology"/>
<evidence type="ECO:0000259" key="6">
    <source>
        <dbReference type="Pfam" id="PF02441"/>
    </source>
</evidence>
<comment type="function">
    <text evidence="5">Flavin prenyltransferase that catalyzes the synthesis of the prenylated FMN cofactor (prenyl-FMN) for 4-hydroxy-3-polyprenylbenzoic acid decarboxylase UbiD. The prenyltransferase is metal-independent and links a dimethylallyl moiety from dimethylallyl monophosphate (DMAP) to the flavin N5 and C6 atoms of FMN.</text>
</comment>
<sequence>MDGRRKIIVAVTGASGSVYARLLCEALSRVAELGEIALIVTGNGRRVAAFEDGDKWLSDSRFTRYDDDDLFAAPASGSASYDAMAVIPCSMGTVGRIASGVSDNLVCRAADVMLKERRRLILVTREAPLSAIHLHNLLRLTEAGAIVCPASPSFYSKPATVEQLCGTIVERVLSLLGVDAPHYEWGAER</sequence>
<dbReference type="Gene3D" id="3.40.50.1950">
    <property type="entry name" value="Flavin prenyltransferase-like"/>
    <property type="match status" value="1"/>
</dbReference>
<keyword evidence="4 5" id="KW-0808">Transferase</keyword>
<dbReference type="HAMAP" id="MF_01984">
    <property type="entry name" value="ubiX_pad"/>
    <property type="match status" value="1"/>
</dbReference>
<feature type="binding site" evidence="5">
    <location>
        <begin position="13"/>
        <end position="15"/>
    </location>
    <ligand>
        <name>FMN</name>
        <dbReference type="ChEBI" id="CHEBI:58210"/>
    </ligand>
</feature>
<feature type="binding site" evidence="5">
    <location>
        <begin position="90"/>
        <end position="93"/>
    </location>
    <ligand>
        <name>FMN</name>
        <dbReference type="ChEBI" id="CHEBI:58210"/>
    </ligand>
</feature>